<evidence type="ECO:0000256" key="1">
    <source>
        <dbReference type="SAM" id="MobiDB-lite"/>
    </source>
</evidence>
<keyword evidence="3" id="KW-1185">Reference proteome</keyword>
<dbReference type="OrthoDB" id="4356994at2759"/>
<reference evidence="2 3" key="1">
    <citation type="journal article" date="2019" name="PLoS ONE">
        <title>Comparative genome analysis indicates high evolutionary potential of pathogenicity genes in Colletotrichum tanaceti.</title>
        <authorList>
            <person name="Lelwala R.V."/>
            <person name="Korhonen P.K."/>
            <person name="Young N.D."/>
            <person name="Scott J.B."/>
            <person name="Ades P.A."/>
            <person name="Gasser R.B."/>
            <person name="Taylor P.W.J."/>
        </authorList>
    </citation>
    <scope>NUCLEOTIDE SEQUENCE [LARGE SCALE GENOMIC DNA]</scope>
    <source>
        <strain evidence="2">BRIP57314</strain>
    </source>
</reference>
<feature type="region of interest" description="Disordered" evidence="1">
    <location>
        <begin position="110"/>
        <end position="152"/>
    </location>
</feature>
<sequence length="152" mass="17306">MSWAILRDFGNGLEAIVTSLQVDYASSAMGNLPMSSLGAVDLEMRLINDLLDRFFSYVHVKKEPEPRRDEHAHCHDNSLMCSRCRSKYEDTEERKKKLWQSLQRSVEFMLSRPASPSGTAEWGPVYPDPRTDPDARPAERVSARERGGFEGM</sequence>
<dbReference type="EMBL" id="PJEX01000184">
    <property type="protein sequence ID" value="TKW53475.1"/>
    <property type="molecule type" value="Genomic_DNA"/>
</dbReference>
<comment type="caution">
    <text evidence="2">The sequence shown here is derived from an EMBL/GenBank/DDBJ whole genome shotgun (WGS) entry which is preliminary data.</text>
</comment>
<proteinExistence type="predicted"/>
<evidence type="ECO:0000313" key="3">
    <source>
        <dbReference type="Proteomes" id="UP000310108"/>
    </source>
</evidence>
<organism evidence="2 3">
    <name type="scientific">Colletotrichum tanaceti</name>
    <dbReference type="NCBI Taxonomy" id="1306861"/>
    <lineage>
        <taxon>Eukaryota</taxon>
        <taxon>Fungi</taxon>
        <taxon>Dikarya</taxon>
        <taxon>Ascomycota</taxon>
        <taxon>Pezizomycotina</taxon>
        <taxon>Sordariomycetes</taxon>
        <taxon>Hypocreomycetidae</taxon>
        <taxon>Glomerellales</taxon>
        <taxon>Glomerellaceae</taxon>
        <taxon>Colletotrichum</taxon>
        <taxon>Colletotrichum destructivum species complex</taxon>
    </lineage>
</organism>
<dbReference type="STRING" id="1306861.A0A4U6XCZ2"/>
<protein>
    <submittedName>
        <fullName evidence="2">Uncharacterized protein</fullName>
    </submittedName>
</protein>
<evidence type="ECO:0000313" key="2">
    <source>
        <dbReference type="EMBL" id="TKW53475.1"/>
    </source>
</evidence>
<feature type="compositionally biased region" description="Basic and acidic residues" evidence="1">
    <location>
        <begin position="129"/>
        <end position="152"/>
    </location>
</feature>
<name>A0A4U6XCZ2_9PEZI</name>
<accession>A0A4U6XCZ2</accession>
<dbReference type="AlphaFoldDB" id="A0A4U6XCZ2"/>
<dbReference type="Proteomes" id="UP000310108">
    <property type="component" value="Unassembled WGS sequence"/>
</dbReference>
<gene>
    <name evidence="2" type="ORF">CTA1_13262</name>
</gene>